<dbReference type="GO" id="GO:0005524">
    <property type="term" value="F:ATP binding"/>
    <property type="evidence" value="ECO:0007669"/>
    <property type="project" value="UniProtKB-KW"/>
</dbReference>
<dbReference type="Proteomes" id="UP000318717">
    <property type="component" value="Unassembled WGS sequence"/>
</dbReference>
<evidence type="ECO:0000259" key="10">
    <source>
        <dbReference type="PROSITE" id="PS50109"/>
    </source>
</evidence>
<reference evidence="11 12" key="1">
    <citation type="submission" date="2019-06" db="EMBL/GenBank/DDBJ databases">
        <title>Whole genome shotgun sequence of Vibrio inusitatus NBRC 102082.</title>
        <authorList>
            <person name="Hosoyama A."/>
            <person name="Uohara A."/>
            <person name="Ohji S."/>
            <person name="Ichikawa N."/>
        </authorList>
    </citation>
    <scope>NUCLEOTIDE SEQUENCE [LARGE SCALE GENOMIC DNA]</scope>
    <source>
        <strain evidence="11 12">NBRC 102082</strain>
    </source>
</reference>
<dbReference type="InterPro" id="IPR036890">
    <property type="entry name" value="HATPase_C_sf"/>
</dbReference>
<gene>
    <name evidence="11" type="ORF">VIN01S_26860</name>
</gene>
<dbReference type="Gene3D" id="1.10.287.130">
    <property type="match status" value="1"/>
</dbReference>
<name>A0A4Y3HZ79_9VIBR</name>
<dbReference type="EMBL" id="BJLF01000013">
    <property type="protein sequence ID" value="GEA51882.1"/>
    <property type="molecule type" value="Genomic_DNA"/>
</dbReference>
<evidence type="ECO:0000256" key="2">
    <source>
        <dbReference type="ARBA" id="ARBA00012438"/>
    </source>
</evidence>
<dbReference type="CDD" id="cd00082">
    <property type="entry name" value="HisKA"/>
    <property type="match status" value="1"/>
</dbReference>
<dbReference type="EC" id="2.7.13.3" evidence="2"/>
<dbReference type="SUPFAM" id="SSF47384">
    <property type="entry name" value="Homodimeric domain of signal transducing histidine kinase"/>
    <property type="match status" value="1"/>
</dbReference>
<protein>
    <recommendedName>
        <fullName evidence="2">histidine kinase</fullName>
        <ecNumber evidence="2">2.7.13.3</ecNumber>
    </recommendedName>
</protein>
<feature type="domain" description="Histidine kinase" evidence="10">
    <location>
        <begin position="367"/>
        <end position="583"/>
    </location>
</feature>
<organism evidence="11 12">
    <name type="scientific">Vibrio inusitatus NBRC 102082</name>
    <dbReference type="NCBI Taxonomy" id="1219070"/>
    <lineage>
        <taxon>Bacteria</taxon>
        <taxon>Pseudomonadati</taxon>
        <taxon>Pseudomonadota</taxon>
        <taxon>Gammaproteobacteria</taxon>
        <taxon>Vibrionales</taxon>
        <taxon>Vibrionaceae</taxon>
        <taxon>Vibrio</taxon>
    </lineage>
</organism>
<keyword evidence="4" id="KW-0808">Transferase</keyword>
<dbReference type="SUPFAM" id="SSF55874">
    <property type="entry name" value="ATPase domain of HSP90 chaperone/DNA topoisomerase II/histidine kinase"/>
    <property type="match status" value="1"/>
</dbReference>
<keyword evidence="9" id="KW-0812">Transmembrane</keyword>
<evidence type="ECO:0000256" key="5">
    <source>
        <dbReference type="ARBA" id="ARBA00022741"/>
    </source>
</evidence>
<evidence type="ECO:0000256" key="8">
    <source>
        <dbReference type="ARBA" id="ARBA00023012"/>
    </source>
</evidence>
<evidence type="ECO:0000256" key="6">
    <source>
        <dbReference type="ARBA" id="ARBA00022777"/>
    </source>
</evidence>
<keyword evidence="7" id="KW-0067">ATP-binding</keyword>
<evidence type="ECO:0000313" key="12">
    <source>
        <dbReference type="Proteomes" id="UP000318717"/>
    </source>
</evidence>
<feature type="transmembrane region" description="Helical" evidence="9">
    <location>
        <begin position="309"/>
        <end position="327"/>
    </location>
</feature>
<evidence type="ECO:0000256" key="1">
    <source>
        <dbReference type="ARBA" id="ARBA00000085"/>
    </source>
</evidence>
<dbReference type="Pfam" id="PF12974">
    <property type="entry name" value="Phosphonate-bd"/>
    <property type="match status" value="1"/>
</dbReference>
<evidence type="ECO:0000256" key="4">
    <source>
        <dbReference type="ARBA" id="ARBA00022679"/>
    </source>
</evidence>
<dbReference type="SUPFAM" id="SSF53850">
    <property type="entry name" value="Periplasmic binding protein-like II"/>
    <property type="match status" value="1"/>
</dbReference>
<keyword evidence="3" id="KW-0597">Phosphoprotein</keyword>
<dbReference type="SMART" id="SM00387">
    <property type="entry name" value="HATPase_c"/>
    <property type="match status" value="1"/>
</dbReference>
<keyword evidence="5" id="KW-0547">Nucleotide-binding</keyword>
<comment type="catalytic activity">
    <reaction evidence="1">
        <text>ATP + protein L-histidine = ADP + protein N-phospho-L-histidine.</text>
        <dbReference type="EC" id="2.7.13.3"/>
    </reaction>
</comment>
<dbReference type="Pfam" id="PF02518">
    <property type="entry name" value="HATPase_c"/>
    <property type="match status" value="1"/>
</dbReference>
<dbReference type="AlphaFoldDB" id="A0A4Y3HZ79"/>
<accession>A0A4Y3HZ79</accession>
<dbReference type="PANTHER" id="PTHR43065:SF10">
    <property type="entry name" value="PEROXIDE STRESS-ACTIVATED HISTIDINE KINASE MAK3"/>
    <property type="match status" value="1"/>
</dbReference>
<dbReference type="InterPro" id="IPR003661">
    <property type="entry name" value="HisK_dim/P_dom"/>
</dbReference>
<dbReference type="PROSITE" id="PS50109">
    <property type="entry name" value="HIS_KIN"/>
    <property type="match status" value="1"/>
</dbReference>
<proteinExistence type="predicted"/>
<keyword evidence="6 11" id="KW-0418">Kinase</keyword>
<dbReference type="Gene3D" id="3.30.565.10">
    <property type="entry name" value="Histidine kinase-like ATPase, C-terminal domain"/>
    <property type="match status" value="1"/>
</dbReference>
<evidence type="ECO:0000256" key="7">
    <source>
        <dbReference type="ARBA" id="ARBA00022840"/>
    </source>
</evidence>
<dbReference type="GO" id="GO:0000155">
    <property type="term" value="F:phosphorelay sensor kinase activity"/>
    <property type="evidence" value="ECO:0007669"/>
    <property type="project" value="InterPro"/>
</dbReference>
<dbReference type="PANTHER" id="PTHR43065">
    <property type="entry name" value="SENSOR HISTIDINE KINASE"/>
    <property type="match status" value="1"/>
</dbReference>
<keyword evidence="12" id="KW-1185">Reference proteome</keyword>
<keyword evidence="8" id="KW-0902">Two-component regulatory system</keyword>
<comment type="caution">
    <text evidence="11">The sequence shown here is derived from an EMBL/GenBank/DDBJ whole genome shotgun (WGS) entry which is preliminary data.</text>
</comment>
<evidence type="ECO:0000256" key="3">
    <source>
        <dbReference type="ARBA" id="ARBA00022553"/>
    </source>
</evidence>
<evidence type="ECO:0000313" key="11">
    <source>
        <dbReference type="EMBL" id="GEA51882.1"/>
    </source>
</evidence>
<dbReference type="SMART" id="SM00388">
    <property type="entry name" value="HisKA"/>
    <property type="match status" value="1"/>
</dbReference>
<dbReference type="InterPro" id="IPR036097">
    <property type="entry name" value="HisK_dim/P_sf"/>
</dbReference>
<sequence length="595" mass="67061">MPLNTFAQSSPDFEKTTPKQQVDIAVLAVRGHLYAERRWRPTIDLLNQKIPEAHFVLHPLNLNDMGKVVEQQSMGFILTNPGQAVRLGRQYSLSWIATLSSKSPINTNSSISSALVVRAESPYQSIEDVSGLPMAAVSERAFGGYLTLRYEVIEQGINPNRFYSEVRYLGFPVDASLYQLRDGIVEAAVVPACLLEAMSKEGLIDIQDYHVLNAKPSPPIPCQVSTSFYPNWSLAKTSIASGELAKKVSQVLLAMPETSQAAQAARSSGWTSPISLLSIDKLYQAMDLHPLQQPWWQEGFRWLRSHQEWGWALFLFVIVLNAYHFWLEYRFSKSKRELEETLLRLKEKSEMLEHSQRLMIVSELGSSIAHEINQPLAAIRNYSEGGMLRLQKQRPHQDIVPVMQKIQAQVERADAIVRRLRNLIKKRSVQMTLCDLERLITDTIELLNYRLQKQSVSFTRTTQGPERTVTIDSVGVQQVLVNVINNAIEACTALAESNVDEYQAQITIQTEYLESEVRVIICDNGIGLQQEHPTEAFVSTKSDGLGLGLSICRDVMEMHQGDFLIESNKTNGCCVTMILPNKMSANNTLNMEQHD</sequence>
<dbReference type="Gene3D" id="3.40.190.10">
    <property type="entry name" value="Periplasmic binding protein-like II"/>
    <property type="match status" value="1"/>
</dbReference>
<evidence type="ECO:0000256" key="9">
    <source>
        <dbReference type="SAM" id="Phobius"/>
    </source>
</evidence>
<dbReference type="InterPro" id="IPR003594">
    <property type="entry name" value="HATPase_dom"/>
</dbReference>
<dbReference type="InterPro" id="IPR005467">
    <property type="entry name" value="His_kinase_dom"/>
</dbReference>
<keyword evidence="9" id="KW-1133">Transmembrane helix</keyword>
<dbReference type="Pfam" id="PF00512">
    <property type="entry name" value="HisKA"/>
    <property type="match status" value="1"/>
</dbReference>
<dbReference type="PRINTS" id="PR00344">
    <property type="entry name" value="BCTRLSENSOR"/>
</dbReference>
<dbReference type="InterPro" id="IPR004358">
    <property type="entry name" value="Sig_transdc_His_kin-like_C"/>
</dbReference>
<keyword evidence="9" id="KW-0472">Membrane</keyword>